<sequence>MNYNAPATGYPTTYYAQGSVPTTGLPYGYPTAQPHPVPAQQPYNHPHGVGAAHNPIAFPTHQTSSAYIPATPCPVCENTNPTEMRRGCVSEALVCNACAKHEKRTGKLRSKEKEALRQARINAGAWR</sequence>
<proteinExistence type="predicted"/>
<dbReference type="EMBL" id="DF849638">
    <property type="protein sequence ID" value="GAT58346.1"/>
    <property type="molecule type" value="Genomic_DNA"/>
</dbReference>
<keyword evidence="2" id="KW-1185">Reference proteome</keyword>
<protein>
    <recommendedName>
        <fullName evidence="3">GATA-type domain-containing protein</fullName>
    </recommendedName>
</protein>
<reference evidence="1" key="1">
    <citation type="submission" date="2014-09" db="EMBL/GenBank/DDBJ databases">
        <title>Genome sequence of the luminous mushroom Mycena chlorophos for searching fungal bioluminescence genes.</title>
        <authorList>
            <person name="Tanaka Y."/>
            <person name="Kasuga D."/>
            <person name="Oba Y."/>
            <person name="Hase S."/>
            <person name="Sato K."/>
            <person name="Oba Y."/>
            <person name="Sakakibara Y."/>
        </authorList>
    </citation>
    <scope>NUCLEOTIDE SEQUENCE</scope>
</reference>
<dbReference type="Gene3D" id="3.30.50.10">
    <property type="entry name" value="Erythroid Transcription Factor GATA-1, subunit A"/>
    <property type="match status" value="1"/>
</dbReference>
<evidence type="ECO:0000313" key="2">
    <source>
        <dbReference type="Proteomes" id="UP000815677"/>
    </source>
</evidence>
<evidence type="ECO:0008006" key="3">
    <source>
        <dbReference type="Google" id="ProtNLM"/>
    </source>
</evidence>
<accession>A0ABQ0M876</accession>
<name>A0ABQ0M876_MYCCL</name>
<organism evidence="1 2">
    <name type="scientific">Mycena chlorophos</name>
    <name type="common">Agaric fungus</name>
    <name type="synonym">Agaricus chlorophos</name>
    <dbReference type="NCBI Taxonomy" id="658473"/>
    <lineage>
        <taxon>Eukaryota</taxon>
        <taxon>Fungi</taxon>
        <taxon>Dikarya</taxon>
        <taxon>Basidiomycota</taxon>
        <taxon>Agaricomycotina</taxon>
        <taxon>Agaricomycetes</taxon>
        <taxon>Agaricomycetidae</taxon>
        <taxon>Agaricales</taxon>
        <taxon>Marasmiineae</taxon>
        <taxon>Mycenaceae</taxon>
        <taxon>Mycena</taxon>
    </lineage>
</organism>
<dbReference type="InterPro" id="IPR013088">
    <property type="entry name" value="Znf_NHR/GATA"/>
</dbReference>
<dbReference type="SUPFAM" id="SSF57716">
    <property type="entry name" value="Glucocorticoid receptor-like (DNA-binding domain)"/>
    <property type="match status" value="1"/>
</dbReference>
<dbReference type="Proteomes" id="UP000815677">
    <property type="component" value="Unassembled WGS sequence"/>
</dbReference>
<gene>
    <name evidence="1" type="ORF">MCHLO_14788</name>
</gene>
<evidence type="ECO:0000313" key="1">
    <source>
        <dbReference type="EMBL" id="GAT58346.1"/>
    </source>
</evidence>